<feature type="compositionally biased region" description="Polar residues" evidence="1">
    <location>
        <begin position="1"/>
        <end position="21"/>
    </location>
</feature>
<sequence>MHLAQSQTRSTNSRNVQTSSRVAALHKASAHCHVVVISTCSKGRDDLIILTAPYRPTEMKVSETSRLGGRSRRELSPEAVTHEIAKVYGPARRL</sequence>
<reference evidence="2 3" key="1">
    <citation type="submission" date="2023-11" db="EMBL/GenBank/DDBJ databases">
        <authorList>
            <person name="Okamura Y."/>
        </authorList>
    </citation>
    <scope>NUCLEOTIDE SEQUENCE [LARGE SCALE GENOMIC DNA]</scope>
</reference>
<gene>
    <name evidence="2" type="ORF">LNINA_LOCUS5912</name>
</gene>
<proteinExistence type="predicted"/>
<dbReference type="EMBL" id="CAVLEF010000007">
    <property type="protein sequence ID" value="CAK1546333.1"/>
    <property type="molecule type" value="Genomic_DNA"/>
</dbReference>
<keyword evidence="3" id="KW-1185">Reference proteome</keyword>
<organism evidence="2 3">
    <name type="scientific">Leptosia nina</name>
    <dbReference type="NCBI Taxonomy" id="320188"/>
    <lineage>
        <taxon>Eukaryota</taxon>
        <taxon>Metazoa</taxon>
        <taxon>Ecdysozoa</taxon>
        <taxon>Arthropoda</taxon>
        <taxon>Hexapoda</taxon>
        <taxon>Insecta</taxon>
        <taxon>Pterygota</taxon>
        <taxon>Neoptera</taxon>
        <taxon>Endopterygota</taxon>
        <taxon>Lepidoptera</taxon>
        <taxon>Glossata</taxon>
        <taxon>Ditrysia</taxon>
        <taxon>Papilionoidea</taxon>
        <taxon>Pieridae</taxon>
        <taxon>Pierinae</taxon>
        <taxon>Leptosia</taxon>
    </lineage>
</organism>
<evidence type="ECO:0000313" key="3">
    <source>
        <dbReference type="Proteomes" id="UP001497472"/>
    </source>
</evidence>
<dbReference type="AlphaFoldDB" id="A0AAV1JAE1"/>
<evidence type="ECO:0000256" key="1">
    <source>
        <dbReference type="SAM" id="MobiDB-lite"/>
    </source>
</evidence>
<name>A0AAV1JAE1_9NEOP</name>
<accession>A0AAV1JAE1</accession>
<evidence type="ECO:0000313" key="2">
    <source>
        <dbReference type="EMBL" id="CAK1546333.1"/>
    </source>
</evidence>
<feature type="region of interest" description="Disordered" evidence="1">
    <location>
        <begin position="1"/>
        <end position="23"/>
    </location>
</feature>
<comment type="caution">
    <text evidence="2">The sequence shown here is derived from an EMBL/GenBank/DDBJ whole genome shotgun (WGS) entry which is preliminary data.</text>
</comment>
<protein>
    <submittedName>
        <fullName evidence="2">Uncharacterized protein</fullName>
    </submittedName>
</protein>
<dbReference type="Proteomes" id="UP001497472">
    <property type="component" value="Unassembled WGS sequence"/>
</dbReference>